<sequence>MERIKDNYMKTFFSNQPNQRIIFHFFPSTHPMLFIFHKKRQRQIISEGKRC</sequence>
<organism evidence="2 3">
    <name type="scientific">Helianthus annuus</name>
    <name type="common">Common sunflower</name>
    <dbReference type="NCBI Taxonomy" id="4232"/>
    <lineage>
        <taxon>Eukaryota</taxon>
        <taxon>Viridiplantae</taxon>
        <taxon>Streptophyta</taxon>
        <taxon>Embryophyta</taxon>
        <taxon>Tracheophyta</taxon>
        <taxon>Spermatophyta</taxon>
        <taxon>Magnoliopsida</taxon>
        <taxon>eudicotyledons</taxon>
        <taxon>Gunneridae</taxon>
        <taxon>Pentapetalae</taxon>
        <taxon>asterids</taxon>
        <taxon>campanulids</taxon>
        <taxon>Asterales</taxon>
        <taxon>Asteraceae</taxon>
        <taxon>Asteroideae</taxon>
        <taxon>Heliantheae alliance</taxon>
        <taxon>Heliantheae</taxon>
        <taxon>Helianthus</taxon>
    </lineage>
</organism>
<gene>
    <name evidence="2" type="ORF">HannXRQ_Chr10g0307411</name>
    <name evidence="1" type="ORF">HanXRQr2_Chr00c252g0834351</name>
</gene>
<evidence type="ECO:0000313" key="3">
    <source>
        <dbReference type="Proteomes" id="UP000215914"/>
    </source>
</evidence>
<keyword evidence="3" id="KW-1185">Reference proteome</keyword>
<accession>A0A251TNP5</accession>
<dbReference type="InParanoid" id="A0A251TNP5"/>
<proteinExistence type="predicted"/>
<evidence type="ECO:0000313" key="1">
    <source>
        <dbReference type="EMBL" id="KAF5824145.1"/>
    </source>
</evidence>
<reference evidence="1 3" key="1">
    <citation type="journal article" date="2017" name="Nature">
        <title>The sunflower genome provides insights into oil metabolism, flowering and Asterid evolution.</title>
        <authorList>
            <person name="Badouin H."/>
            <person name="Gouzy J."/>
            <person name="Grassa C.J."/>
            <person name="Murat F."/>
            <person name="Staton S.E."/>
            <person name="Cottret L."/>
            <person name="Lelandais-Briere C."/>
            <person name="Owens G.L."/>
            <person name="Carrere S."/>
            <person name="Mayjonade B."/>
            <person name="Legrand L."/>
            <person name="Gill N."/>
            <person name="Kane N.C."/>
            <person name="Bowers J.E."/>
            <person name="Hubner S."/>
            <person name="Bellec A."/>
            <person name="Berard A."/>
            <person name="Berges H."/>
            <person name="Blanchet N."/>
            <person name="Boniface M.C."/>
            <person name="Brunel D."/>
            <person name="Catrice O."/>
            <person name="Chaidir N."/>
            <person name="Claudel C."/>
            <person name="Donnadieu C."/>
            <person name="Faraut T."/>
            <person name="Fievet G."/>
            <person name="Helmstetter N."/>
            <person name="King M."/>
            <person name="Knapp S.J."/>
            <person name="Lai Z."/>
            <person name="Le Paslier M.C."/>
            <person name="Lippi Y."/>
            <person name="Lorenzon L."/>
            <person name="Mandel J.R."/>
            <person name="Marage G."/>
            <person name="Marchand G."/>
            <person name="Marquand E."/>
            <person name="Bret-Mestries E."/>
            <person name="Morien E."/>
            <person name="Nambeesan S."/>
            <person name="Nguyen T."/>
            <person name="Pegot-Espagnet P."/>
            <person name="Pouilly N."/>
            <person name="Raftis F."/>
            <person name="Sallet E."/>
            <person name="Schiex T."/>
            <person name="Thomas J."/>
            <person name="Vandecasteele C."/>
            <person name="Vares D."/>
            <person name="Vear F."/>
            <person name="Vautrin S."/>
            <person name="Crespi M."/>
            <person name="Mangin B."/>
            <person name="Burke J.M."/>
            <person name="Salse J."/>
            <person name="Munos S."/>
            <person name="Vincourt P."/>
            <person name="Rieseberg L.H."/>
            <person name="Langlade N.B."/>
        </authorList>
    </citation>
    <scope>NUCLEOTIDE SEQUENCE [LARGE SCALE GENOMIC DNA]</scope>
    <source>
        <strain evidence="3">cv. SF193</strain>
        <tissue evidence="1">Leaves</tissue>
    </source>
</reference>
<dbReference type="EMBL" id="MNCJ02000252">
    <property type="protein sequence ID" value="KAF5824145.1"/>
    <property type="molecule type" value="Genomic_DNA"/>
</dbReference>
<evidence type="ECO:0000313" key="2">
    <source>
        <dbReference type="EMBL" id="OTG12232.1"/>
    </source>
</evidence>
<dbReference type="Proteomes" id="UP000215914">
    <property type="component" value="Chromosome 10"/>
</dbReference>
<name>A0A251TNP5_HELAN</name>
<reference evidence="2" key="2">
    <citation type="submission" date="2017-02" db="EMBL/GenBank/DDBJ databases">
        <title>Sunflower complete genome.</title>
        <authorList>
            <person name="Langlade N."/>
            <person name="Munos S."/>
        </authorList>
    </citation>
    <scope>NUCLEOTIDE SEQUENCE [LARGE SCALE GENOMIC DNA]</scope>
    <source>
        <tissue evidence="2">Leaves</tissue>
    </source>
</reference>
<protein>
    <submittedName>
        <fullName evidence="2">Uncharacterized protein</fullName>
    </submittedName>
</protein>
<dbReference type="AlphaFoldDB" id="A0A251TNP5"/>
<dbReference type="EMBL" id="CM007899">
    <property type="protein sequence ID" value="OTG12232.1"/>
    <property type="molecule type" value="Genomic_DNA"/>
</dbReference>
<reference evidence="1" key="3">
    <citation type="submission" date="2020-06" db="EMBL/GenBank/DDBJ databases">
        <title>Helianthus annuus Genome sequencing and assembly Release 2.</title>
        <authorList>
            <person name="Gouzy J."/>
            <person name="Langlade N."/>
            <person name="Munos S."/>
        </authorList>
    </citation>
    <scope>NUCLEOTIDE SEQUENCE</scope>
    <source>
        <tissue evidence="1">Leaves</tissue>
    </source>
</reference>